<keyword evidence="6 7" id="KW-0482">Metalloprotease</keyword>
<evidence type="ECO:0000256" key="1">
    <source>
        <dbReference type="ARBA" id="ARBA00006040"/>
    </source>
</evidence>
<keyword evidence="3 7" id="KW-0479">Metal-binding</keyword>
<evidence type="ECO:0000256" key="6">
    <source>
        <dbReference type="ARBA" id="ARBA00023049"/>
    </source>
</evidence>
<evidence type="ECO:0000256" key="8">
    <source>
        <dbReference type="SAM" id="MobiDB-lite"/>
    </source>
</evidence>
<feature type="region of interest" description="Disordered" evidence="8">
    <location>
        <begin position="14"/>
        <end position="70"/>
    </location>
</feature>
<evidence type="ECO:0000256" key="3">
    <source>
        <dbReference type="ARBA" id="ARBA00022723"/>
    </source>
</evidence>
<dbReference type="GO" id="GO:0019888">
    <property type="term" value="F:protein phosphatase regulator activity"/>
    <property type="evidence" value="ECO:0007669"/>
    <property type="project" value="InterPro"/>
</dbReference>
<dbReference type="FunFam" id="1.25.10.10:FF:000353">
    <property type="entry name" value="Serine/threonine-protein phosphatase 2A 56 kDa regulatory subunit"/>
    <property type="match status" value="1"/>
</dbReference>
<dbReference type="PANTHER" id="PTHR11804">
    <property type="entry name" value="PROTEASE M3 THIMET OLIGOPEPTIDASE-RELATED"/>
    <property type="match status" value="1"/>
</dbReference>
<gene>
    <name evidence="10" type="ORF">HHK36_015750</name>
</gene>
<evidence type="ECO:0000256" key="5">
    <source>
        <dbReference type="ARBA" id="ARBA00022833"/>
    </source>
</evidence>
<evidence type="ECO:0000259" key="9">
    <source>
        <dbReference type="Pfam" id="PF01432"/>
    </source>
</evidence>
<dbReference type="Pfam" id="PF01432">
    <property type="entry name" value="Peptidase_M3"/>
    <property type="match status" value="1"/>
</dbReference>
<dbReference type="Proteomes" id="UP000655225">
    <property type="component" value="Unassembled WGS sequence"/>
</dbReference>
<dbReference type="InterPro" id="IPR024077">
    <property type="entry name" value="Neurolysin/TOP_dom2"/>
</dbReference>
<dbReference type="GO" id="GO:0004222">
    <property type="term" value="F:metalloendopeptidase activity"/>
    <property type="evidence" value="ECO:0007669"/>
    <property type="project" value="InterPro"/>
</dbReference>
<dbReference type="Gene3D" id="3.40.390.10">
    <property type="entry name" value="Collagenase (Catalytic Domain)"/>
    <property type="match status" value="1"/>
</dbReference>
<comment type="similarity">
    <text evidence="1 7">Belongs to the peptidase M3 family.</text>
</comment>
<dbReference type="SUPFAM" id="SSF55486">
    <property type="entry name" value="Metalloproteases ('zincins'), catalytic domain"/>
    <property type="match status" value="1"/>
</dbReference>
<reference evidence="10 11" key="1">
    <citation type="submission" date="2020-04" db="EMBL/GenBank/DDBJ databases">
        <title>Plant Genome Project.</title>
        <authorList>
            <person name="Zhang R.-G."/>
        </authorList>
    </citation>
    <scope>NUCLEOTIDE SEQUENCE [LARGE SCALE GENOMIC DNA]</scope>
    <source>
        <strain evidence="10">YNK0</strain>
        <tissue evidence="10">Leaf</tissue>
    </source>
</reference>
<feature type="compositionally biased region" description="Low complexity" evidence="8">
    <location>
        <begin position="45"/>
        <end position="60"/>
    </location>
</feature>
<keyword evidence="4 7" id="KW-0378">Hydrolase</keyword>
<dbReference type="Gene3D" id="1.25.10.10">
    <property type="entry name" value="Leucine-rich Repeat Variant"/>
    <property type="match status" value="2"/>
</dbReference>
<evidence type="ECO:0000256" key="2">
    <source>
        <dbReference type="ARBA" id="ARBA00022670"/>
    </source>
</evidence>
<evidence type="ECO:0000256" key="4">
    <source>
        <dbReference type="ARBA" id="ARBA00022801"/>
    </source>
</evidence>
<dbReference type="OMA" id="ESACYSH"/>
<dbReference type="InterPro" id="IPR045090">
    <property type="entry name" value="Pept_M3A_M3B"/>
</dbReference>
<protein>
    <recommendedName>
        <fullName evidence="9">Peptidase M3A/M3B catalytic domain-containing protein</fullName>
    </recommendedName>
</protein>
<dbReference type="InterPro" id="IPR001567">
    <property type="entry name" value="Pept_M3A_M3B_dom"/>
</dbReference>
<dbReference type="GO" id="GO:0007165">
    <property type="term" value="P:signal transduction"/>
    <property type="evidence" value="ECO:0007669"/>
    <property type="project" value="InterPro"/>
</dbReference>
<dbReference type="InterPro" id="IPR024080">
    <property type="entry name" value="Neurolysin/TOP_N"/>
</dbReference>
<sequence>MSFFFPPYHQHEFPSHLPFGETRERERERERDGEREEREEATGFHGSRSSGRSSSQSPHHSNQRPEKEKKKGHRFVFLVLYRFLISVSGITADLPGSNVRLNLSASEILKLADQIISKSKELHDTVASVPLDKIQHNHRYLPLNAVFAAIYKDLVTYMNVVSPLAELDAQQFPLVQSCVFPKMVSPSDDVRKASAEAERRIDAHVLMCSAEFKAPGISFVVRELRNIVISKREDVYRVIKAFAARGEWMSPEAKRYIQCLVRDFEQNGLNLTLSKREEVQRLRVQIEELSMRYIQNLNDDNTFLLFNETELFGLPPEFLKSLDKAENGKFKVTLRSHHVSPLLEFCKVGTTRRMVAVAYGQRCGEANLSVFEDLVHLRHKLARLLGYSNFADYAVESRMAKTSAKVFEFLEDISANLTDSAMSELTTLKDLKLQKKEEGESPFGIEDILYYVKRVDEQKFDLDFGAVKQYFPVSLVLSGVLKIFQDLFGLRFEEIENAEVWHSDVRLFSVLDFSSSELFGYFYLDLYSREGKYGHTCVMALQNGSLSFNGARQVPVALLISQFQKEVYGNPGLLRFSEVVNLFHEFGHVVHHICNRASFARFSGVRVDPDLVEIPGQVLENWCYESTSLKLMSGFHQDITKPISDEMCKSLKGRRHSFSALKLKQEILLCLFDQIIHSSENVDTVELFKHLHTKVMLGLPMLEGTNPASCFPRIAIGYEAACYSRIWSEVFAADIFSSKFQDGLLNQYVGLQFRNKTIFASIISGLRFLALTLTGGGSIPAQYWPQEEQRTPSRFCQTFWEENHRFKHILRAKPGIVCDTDRLQDAYGDDFPFITGFGKPGIAISEWLNHGNKLPQVVKVNGNSETSSYEALPGFKDVPSSEKQNLFIRKLNMCFVVFDFTDPTKNLKEKDIKRQTLLELVDYVTSANGKFTETIIQDITKMVSINVFRTLTYAPRENKVLEAFDVEEEEPMMDPAWPHLQIVYEFLLRFVVSSETDAKLAKRYIDHSFVLRLLDLFDSEDPREREYLKTILHRIYGKFMVHRPFIRKGINHIFYRFIFETEKHNGIAELLEILGSIINGFALPLKEEHKLFLVRALIPLHKPKCIPMYHQQLSYCITQFVEKDCKLADTVIRGLLKYWPITNSSKEVMFLGELEEVLEATQPSEFQRCLFGCLEDMEMEEHDLLDDTRLSERLRFFQRNVAAGSLEACTGAGQWKDWKICYFLGSCDFMTLNLKRTQVGVGTSLLSLLSLASLFCVILKGPGLLSYGHTSQSGLAWDFNLPRALRSVEIDELAKLLESLKEVAERALFLWNNDHIENLIKQNCKVLLPVIFPALEKNARNHWNQAVQSLTLNVRKIFSDLDPELFEECLFMFEEGEGKEEEIKAKREATWKRLEEIAATKATHNEAVLVSPMIPPHRSLG</sequence>
<dbReference type="InterPro" id="IPR011989">
    <property type="entry name" value="ARM-like"/>
</dbReference>
<dbReference type="InterPro" id="IPR024079">
    <property type="entry name" value="MetalloPept_cat_dom_sf"/>
</dbReference>
<dbReference type="GO" id="GO:0046872">
    <property type="term" value="F:metal ion binding"/>
    <property type="evidence" value="ECO:0007669"/>
    <property type="project" value="UniProtKB-UniRule"/>
</dbReference>
<dbReference type="FunFam" id="3.40.390.10:FF:000032">
    <property type="entry name" value="Probable thimet oligopeptidase"/>
    <property type="match status" value="1"/>
</dbReference>
<dbReference type="InterPro" id="IPR002554">
    <property type="entry name" value="PP2A_B56"/>
</dbReference>
<dbReference type="CDD" id="cd06455">
    <property type="entry name" value="M3A_TOP"/>
    <property type="match status" value="1"/>
</dbReference>
<keyword evidence="2 7" id="KW-0645">Protease</keyword>
<evidence type="ECO:0000313" key="10">
    <source>
        <dbReference type="EMBL" id="KAF8399880.1"/>
    </source>
</evidence>
<organism evidence="10 11">
    <name type="scientific">Tetracentron sinense</name>
    <name type="common">Spur-leaf</name>
    <dbReference type="NCBI Taxonomy" id="13715"/>
    <lineage>
        <taxon>Eukaryota</taxon>
        <taxon>Viridiplantae</taxon>
        <taxon>Streptophyta</taxon>
        <taxon>Embryophyta</taxon>
        <taxon>Tracheophyta</taxon>
        <taxon>Spermatophyta</taxon>
        <taxon>Magnoliopsida</taxon>
        <taxon>Trochodendrales</taxon>
        <taxon>Trochodendraceae</taxon>
        <taxon>Tetracentron</taxon>
    </lineage>
</organism>
<name>A0A834Z5K0_TETSI</name>
<feature type="domain" description="Peptidase M3A/M3B catalytic" evidence="9">
    <location>
        <begin position="346"/>
        <end position="756"/>
    </location>
</feature>
<dbReference type="GO" id="GO:0000159">
    <property type="term" value="C:protein phosphatase type 2A complex"/>
    <property type="evidence" value="ECO:0007669"/>
    <property type="project" value="InterPro"/>
</dbReference>
<feature type="compositionally biased region" description="Basic and acidic residues" evidence="8">
    <location>
        <begin position="21"/>
        <end position="42"/>
    </location>
</feature>
<keyword evidence="11" id="KW-1185">Reference proteome</keyword>
<proteinExistence type="inferred from homology"/>
<dbReference type="SUPFAM" id="SSF48371">
    <property type="entry name" value="ARM repeat"/>
    <property type="match status" value="2"/>
</dbReference>
<dbReference type="PANTHER" id="PTHR11804:SF82">
    <property type="entry name" value="THIMET OLIGOPEPTIDASE-RELATED"/>
    <property type="match status" value="1"/>
</dbReference>
<dbReference type="GO" id="GO:0006508">
    <property type="term" value="P:proteolysis"/>
    <property type="evidence" value="ECO:0007669"/>
    <property type="project" value="UniProtKB-KW"/>
</dbReference>
<comment type="cofactor">
    <cofactor evidence="7">
        <name>Zn(2+)</name>
        <dbReference type="ChEBI" id="CHEBI:29105"/>
    </cofactor>
    <text evidence="7">Binds 1 zinc ion.</text>
</comment>
<dbReference type="InterPro" id="IPR016024">
    <property type="entry name" value="ARM-type_fold"/>
</dbReference>
<dbReference type="Gene3D" id="1.10.1370.10">
    <property type="entry name" value="Neurolysin, domain 3"/>
    <property type="match status" value="1"/>
</dbReference>
<comment type="caution">
    <text evidence="10">The sequence shown here is derived from an EMBL/GenBank/DDBJ whole genome shotgun (WGS) entry which is preliminary data.</text>
</comment>
<dbReference type="Pfam" id="PF01603">
    <property type="entry name" value="B56"/>
    <property type="match status" value="2"/>
</dbReference>
<dbReference type="OrthoDB" id="534666at2759"/>
<evidence type="ECO:0000313" key="11">
    <source>
        <dbReference type="Proteomes" id="UP000655225"/>
    </source>
</evidence>
<dbReference type="EMBL" id="JABCRI010000010">
    <property type="protein sequence ID" value="KAF8399880.1"/>
    <property type="molecule type" value="Genomic_DNA"/>
</dbReference>
<dbReference type="FunFam" id="1.25.10.10:FF:002084">
    <property type="entry name" value="Uncharacterized protein"/>
    <property type="match status" value="1"/>
</dbReference>
<evidence type="ECO:0000256" key="7">
    <source>
        <dbReference type="RuleBase" id="RU003435"/>
    </source>
</evidence>
<keyword evidence="5 7" id="KW-0862">Zinc</keyword>
<dbReference type="Gene3D" id="1.20.1050.40">
    <property type="entry name" value="Endopeptidase. Chain P, domain 1"/>
    <property type="match status" value="1"/>
</dbReference>
<dbReference type="GO" id="GO:0006518">
    <property type="term" value="P:peptide metabolic process"/>
    <property type="evidence" value="ECO:0007669"/>
    <property type="project" value="TreeGrafter"/>
</dbReference>
<accession>A0A834Z5K0</accession>